<evidence type="ECO:0000313" key="8">
    <source>
        <dbReference type="EMBL" id="ROV70443.1"/>
    </source>
</evidence>
<dbReference type="GO" id="GO:0004252">
    <property type="term" value="F:serine-type endopeptidase activity"/>
    <property type="evidence" value="ECO:0007669"/>
    <property type="project" value="UniProtKB-EC"/>
</dbReference>
<proteinExistence type="predicted"/>
<feature type="domain" description="Peptidase S9A N-terminal" evidence="7">
    <location>
        <begin position="10"/>
        <end position="421"/>
    </location>
</feature>
<dbReference type="InterPro" id="IPR002470">
    <property type="entry name" value="Peptidase_S9A"/>
</dbReference>
<dbReference type="RefSeq" id="WP_118899097.1">
    <property type="nucleotide sequence ID" value="NZ_QWFA01000002.1"/>
</dbReference>
<comment type="catalytic activity">
    <reaction evidence="1">
        <text>Hydrolysis of Pro-|-Xaa &gt;&gt; Ala-|-Xaa in oligopeptides.</text>
        <dbReference type="EC" id="3.4.21.26"/>
    </reaction>
</comment>
<dbReference type="Gene3D" id="2.130.10.120">
    <property type="entry name" value="Prolyl oligopeptidase, N-terminal domain"/>
    <property type="match status" value="1"/>
</dbReference>
<dbReference type="InterPro" id="IPR051167">
    <property type="entry name" value="Prolyl_oligopep/macrocyclase"/>
</dbReference>
<evidence type="ECO:0000256" key="1">
    <source>
        <dbReference type="ARBA" id="ARBA00001070"/>
    </source>
</evidence>
<gene>
    <name evidence="8" type="ORF">D3105_00935</name>
</gene>
<evidence type="ECO:0000256" key="4">
    <source>
        <dbReference type="ARBA" id="ARBA00022801"/>
    </source>
</evidence>
<dbReference type="Pfam" id="PF00326">
    <property type="entry name" value="Peptidase_S9"/>
    <property type="match status" value="1"/>
</dbReference>
<keyword evidence="5" id="KW-0720">Serine protease</keyword>
<dbReference type="SUPFAM" id="SSF50993">
    <property type="entry name" value="Peptidase/esterase 'gauge' domain"/>
    <property type="match status" value="1"/>
</dbReference>
<organism evidence="8 9">
    <name type="scientific">Streptomyces globisporus</name>
    <dbReference type="NCBI Taxonomy" id="1908"/>
    <lineage>
        <taxon>Bacteria</taxon>
        <taxon>Bacillati</taxon>
        <taxon>Actinomycetota</taxon>
        <taxon>Actinomycetes</taxon>
        <taxon>Kitasatosporales</taxon>
        <taxon>Streptomycetaceae</taxon>
        <taxon>Streptomyces</taxon>
    </lineage>
</organism>
<dbReference type="PANTHER" id="PTHR42881:SF2">
    <property type="entry name" value="PROLYL ENDOPEPTIDASE"/>
    <property type="match status" value="1"/>
</dbReference>
<keyword evidence="3" id="KW-0645">Protease</keyword>
<keyword evidence="4" id="KW-0378">Hydrolase</keyword>
<dbReference type="SUPFAM" id="SSF53474">
    <property type="entry name" value="alpha/beta-Hydrolases"/>
    <property type="match status" value="1"/>
</dbReference>
<dbReference type="Gene3D" id="3.40.50.1820">
    <property type="entry name" value="alpha/beta hydrolase"/>
    <property type="match status" value="1"/>
</dbReference>
<feature type="domain" description="Peptidase S9 prolyl oligopeptidase catalytic" evidence="6">
    <location>
        <begin position="486"/>
        <end position="698"/>
    </location>
</feature>
<dbReference type="InterPro" id="IPR001375">
    <property type="entry name" value="Peptidase_S9_cat"/>
</dbReference>
<dbReference type="AlphaFoldDB" id="A0A423V750"/>
<evidence type="ECO:0000256" key="5">
    <source>
        <dbReference type="ARBA" id="ARBA00022825"/>
    </source>
</evidence>
<protein>
    <recommendedName>
        <fullName evidence="2">prolyl oligopeptidase</fullName>
        <ecNumber evidence="2">3.4.21.26</ecNumber>
    </recommendedName>
</protein>
<dbReference type="GO" id="GO:0005829">
    <property type="term" value="C:cytosol"/>
    <property type="evidence" value="ECO:0007669"/>
    <property type="project" value="TreeGrafter"/>
</dbReference>
<sequence>MLSDAHFTYPAARRQDITEERFGHSIADPYRWLERPDSEETRAWLDQQDRIRHAAIDALPGRDRLSSHVKELISVGAVGPPVWRGTRYFFMNREPGQEHAALFIAEEDGSRRLLLDPMKLDPTGHTTLDSWYPDHTGTRLTYQVSVNGDNSSLHVLDIASGAVVDGPITRCRNSPIAWLPGSDAFYYVRSLPGSAVPEGEEHYHRRVYMHRVGTDADTDDVLVFGAERSKTTSYGLALAVDGRRLILTARTGATHHNEVWLADLTTDGSPQPVFTAVQSKAHAHTRPLVGRDGQLYLHTDHDAPHGRLAVTDIENPQPENWRDLLPQDPDAKLEHVALLESPELTRPLLLAGRNRHTFSEIAVHDLATGEHLHDIDLPGAGVVGEIRGRGHEAWITYTDPFTPPTVLHWDARTRTRTVWASPPGRQSLPEQPPGAVHHLNCTASDGTQIPVTVFAPHSRRGPLPTILYGYGGFGLSLAPAYNPEILAWVEAGGIYAVAHVRGGDEGGTQWHAAGAGANKQTSIDDFHATAEGLIQGGWTTSSQLVISGESNGGLLVGAALTQRPGLYRAVLCGAPVLDMVRYERFGLGPSWTAEYGSADVEQELEWLMSYSPYHRVTPEGVYPSVLFSVSDGDAMVDPMHARKMCAALQHAARRRPIPDDKAGVVILRREPGAGHGARSMSLIVGLLADQLAFAAWQTGLPLDSSA</sequence>
<evidence type="ECO:0000256" key="3">
    <source>
        <dbReference type="ARBA" id="ARBA00022670"/>
    </source>
</evidence>
<evidence type="ECO:0000259" key="7">
    <source>
        <dbReference type="Pfam" id="PF02897"/>
    </source>
</evidence>
<dbReference type="EC" id="3.4.21.26" evidence="2"/>
<name>A0A423V750_STRGL</name>
<comment type="caution">
    <text evidence="8">The sequence shown here is derived from an EMBL/GenBank/DDBJ whole genome shotgun (WGS) entry which is preliminary data.</text>
</comment>
<dbReference type="GO" id="GO:0006508">
    <property type="term" value="P:proteolysis"/>
    <property type="evidence" value="ECO:0007669"/>
    <property type="project" value="UniProtKB-KW"/>
</dbReference>
<dbReference type="Proteomes" id="UP000285596">
    <property type="component" value="Unassembled WGS sequence"/>
</dbReference>
<accession>A0A423V750</accession>
<reference evidence="8 9" key="1">
    <citation type="submission" date="2018-08" db="EMBL/GenBank/DDBJ databases">
        <title>Streptomyces globisporus 1912-4Crt, whole genome shotgun sequence.</title>
        <authorList>
            <person name="Matselyukh B."/>
        </authorList>
    </citation>
    <scope>NUCLEOTIDE SEQUENCE [LARGE SCALE GENOMIC DNA]</scope>
    <source>
        <strain evidence="8 9">1912-4Crt</strain>
    </source>
</reference>
<dbReference type="EMBL" id="QWFA01000002">
    <property type="protein sequence ID" value="ROV70443.1"/>
    <property type="molecule type" value="Genomic_DNA"/>
</dbReference>
<evidence type="ECO:0000313" key="9">
    <source>
        <dbReference type="Proteomes" id="UP000285596"/>
    </source>
</evidence>
<dbReference type="InterPro" id="IPR029058">
    <property type="entry name" value="AB_hydrolase_fold"/>
</dbReference>
<evidence type="ECO:0000259" key="6">
    <source>
        <dbReference type="Pfam" id="PF00326"/>
    </source>
</evidence>
<dbReference type="GO" id="GO:0070012">
    <property type="term" value="F:oligopeptidase activity"/>
    <property type="evidence" value="ECO:0007669"/>
    <property type="project" value="TreeGrafter"/>
</dbReference>
<dbReference type="PANTHER" id="PTHR42881">
    <property type="entry name" value="PROLYL ENDOPEPTIDASE"/>
    <property type="match status" value="1"/>
</dbReference>
<evidence type="ECO:0000256" key="2">
    <source>
        <dbReference type="ARBA" id="ARBA00011897"/>
    </source>
</evidence>
<dbReference type="InterPro" id="IPR023302">
    <property type="entry name" value="Pept_S9A_N"/>
</dbReference>
<dbReference type="Pfam" id="PF02897">
    <property type="entry name" value="Peptidase_S9_N"/>
    <property type="match status" value="1"/>
</dbReference>
<dbReference type="PRINTS" id="PR00862">
    <property type="entry name" value="PROLIGOPTASE"/>
</dbReference>